<feature type="transmembrane region" description="Helical" evidence="1">
    <location>
        <begin position="7"/>
        <end position="26"/>
    </location>
</feature>
<evidence type="ECO:0000256" key="1">
    <source>
        <dbReference type="SAM" id="Phobius"/>
    </source>
</evidence>
<dbReference type="AlphaFoldDB" id="A0A1I6T0S3"/>
<evidence type="ECO:0000313" key="5">
    <source>
        <dbReference type="Proteomes" id="UP000321773"/>
    </source>
</evidence>
<evidence type="ECO:0000313" key="3">
    <source>
        <dbReference type="EMBL" id="SFS82713.1"/>
    </source>
</evidence>
<dbReference type="EMBL" id="BJWJ01000010">
    <property type="protein sequence ID" value="GEM04227.1"/>
    <property type="molecule type" value="Genomic_DNA"/>
</dbReference>
<protein>
    <submittedName>
        <fullName evidence="3">Uncharacterized protein</fullName>
    </submittedName>
</protein>
<keyword evidence="1" id="KW-0472">Membrane</keyword>
<evidence type="ECO:0000313" key="4">
    <source>
        <dbReference type="Proteomes" id="UP000199139"/>
    </source>
</evidence>
<reference evidence="2 5" key="2">
    <citation type="submission" date="2019-07" db="EMBL/GenBank/DDBJ databases">
        <title>Whole genome shotgun sequence of Halolactibacillus miurensis NBRC 100873.</title>
        <authorList>
            <person name="Hosoyama A."/>
            <person name="Uohara A."/>
            <person name="Ohji S."/>
            <person name="Ichikawa N."/>
        </authorList>
    </citation>
    <scope>NUCLEOTIDE SEQUENCE [LARGE SCALE GENOMIC DNA]</scope>
    <source>
        <strain evidence="2 5">NBRC 100873</strain>
    </source>
</reference>
<dbReference type="Proteomes" id="UP000321773">
    <property type="component" value="Unassembled WGS sequence"/>
</dbReference>
<evidence type="ECO:0000313" key="2">
    <source>
        <dbReference type="EMBL" id="GEM04227.1"/>
    </source>
</evidence>
<feature type="transmembrane region" description="Helical" evidence="1">
    <location>
        <begin position="69"/>
        <end position="91"/>
    </location>
</feature>
<sequence>MNLKLTGFNVLTLGVIALISPFYILLQNFSSLLELLFYVVLIVFYSYTIKQANIVINETEKKHDIERAVSSKICVWAAAIFLMFIFLSNYVL</sequence>
<reference evidence="3 4" key="1">
    <citation type="submission" date="2016-10" db="EMBL/GenBank/DDBJ databases">
        <authorList>
            <person name="de Groot N.N."/>
        </authorList>
    </citation>
    <scope>NUCLEOTIDE SEQUENCE [LARGE SCALE GENOMIC DNA]</scope>
    <source>
        <strain evidence="3 4">DSM 17074</strain>
    </source>
</reference>
<keyword evidence="1" id="KW-1133">Transmembrane helix</keyword>
<keyword evidence="1" id="KW-0812">Transmembrane</keyword>
<proteinExistence type="predicted"/>
<organism evidence="3 4">
    <name type="scientific">Halolactibacillus miurensis</name>
    <dbReference type="NCBI Taxonomy" id="306541"/>
    <lineage>
        <taxon>Bacteria</taxon>
        <taxon>Bacillati</taxon>
        <taxon>Bacillota</taxon>
        <taxon>Bacilli</taxon>
        <taxon>Bacillales</taxon>
        <taxon>Bacillaceae</taxon>
        <taxon>Halolactibacillus</taxon>
    </lineage>
</organism>
<keyword evidence="5" id="KW-1185">Reference proteome</keyword>
<feature type="transmembrane region" description="Helical" evidence="1">
    <location>
        <begin position="32"/>
        <end position="49"/>
    </location>
</feature>
<dbReference type="EMBL" id="FPAI01000011">
    <property type="protein sequence ID" value="SFS82713.1"/>
    <property type="molecule type" value="Genomic_DNA"/>
</dbReference>
<gene>
    <name evidence="2" type="ORF">HMI01_12150</name>
    <name evidence="3" type="ORF">SAMN05421668_11199</name>
</gene>
<dbReference type="RefSeq" id="WP_062323553.1">
    <property type="nucleotide sequence ID" value="NZ_FPAI01000011.1"/>
</dbReference>
<dbReference type="Proteomes" id="UP000199139">
    <property type="component" value="Unassembled WGS sequence"/>
</dbReference>
<accession>A0A1I6T0S3</accession>
<name>A0A1I6T0S3_9BACI</name>